<keyword evidence="4" id="KW-1185">Reference proteome</keyword>
<dbReference type="SUPFAM" id="SSF56059">
    <property type="entry name" value="Glutathione synthetase ATP-binding domain-like"/>
    <property type="match status" value="1"/>
</dbReference>
<dbReference type="EMBL" id="BJNG01000014">
    <property type="protein sequence ID" value="GEC19157.1"/>
    <property type="molecule type" value="Genomic_DNA"/>
</dbReference>
<comment type="caution">
    <text evidence="3">The sequence shown here is derived from an EMBL/GenBank/DDBJ whole genome shotgun (WGS) entry which is preliminary data.</text>
</comment>
<evidence type="ECO:0000259" key="2">
    <source>
        <dbReference type="PROSITE" id="PS50975"/>
    </source>
</evidence>
<dbReference type="InterPro" id="IPR011761">
    <property type="entry name" value="ATP-grasp"/>
</dbReference>
<keyword evidence="1" id="KW-0067">ATP-binding</keyword>
<evidence type="ECO:0000256" key="1">
    <source>
        <dbReference type="PROSITE-ProRule" id="PRU00409"/>
    </source>
</evidence>
<dbReference type="Proteomes" id="UP000320338">
    <property type="component" value="Unassembled WGS sequence"/>
</dbReference>
<dbReference type="PROSITE" id="PS50975">
    <property type="entry name" value="ATP_GRASP"/>
    <property type="match status" value="1"/>
</dbReference>
<reference evidence="3 4" key="1">
    <citation type="submission" date="2019-06" db="EMBL/GenBank/DDBJ databases">
        <title>Whole genome shotgun sequence of Pseudonocardia hydrocarbonoxydans NBRC 14498.</title>
        <authorList>
            <person name="Hosoyama A."/>
            <person name="Uohara A."/>
            <person name="Ohji S."/>
            <person name="Ichikawa N."/>
        </authorList>
    </citation>
    <scope>NUCLEOTIDE SEQUENCE [LARGE SCALE GENOMIC DNA]</scope>
    <source>
        <strain evidence="3 4">NBRC 14498</strain>
    </source>
</reference>
<dbReference type="OrthoDB" id="7625478at2"/>
<accession>A0A4Y3WJN1</accession>
<gene>
    <name evidence="3" type="ORF">PHY01_14400</name>
</gene>
<proteinExistence type="predicted"/>
<dbReference type="GO" id="GO:0005524">
    <property type="term" value="F:ATP binding"/>
    <property type="evidence" value="ECO:0007669"/>
    <property type="project" value="UniProtKB-UniRule"/>
</dbReference>
<dbReference type="AlphaFoldDB" id="A0A4Y3WJN1"/>
<dbReference type="Gene3D" id="3.30.470.20">
    <property type="entry name" value="ATP-grasp fold, B domain"/>
    <property type="match status" value="1"/>
</dbReference>
<evidence type="ECO:0000313" key="3">
    <source>
        <dbReference type="EMBL" id="GEC19157.1"/>
    </source>
</evidence>
<organism evidence="3 4">
    <name type="scientific">Pseudonocardia hydrocarbonoxydans</name>
    <dbReference type="NCBI Taxonomy" id="76726"/>
    <lineage>
        <taxon>Bacteria</taxon>
        <taxon>Bacillati</taxon>
        <taxon>Actinomycetota</taxon>
        <taxon>Actinomycetes</taxon>
        <taxon>Pseudonocardiales</taxon>
        <taxon>Pseudonocardiaceae</taxon>
        <taxon>Pseudonocardia</taxon>
    </lineage>
</organism>
<dbReference type="GO" id="GO:0046872">
    <property type="term" value="F:metal ion binding"/>
    <property type="evidence" value="ECO:0007669"/>
    <property type="project" value="InterPro"/>
</dbReference>
<sequence length="392" mass="43541">MTDRTPVVVVGGDSNALSIARSLGPYGVAVHGLGVAPYVLRSRHMTGVPAVAHDDPETSCTRTLLGPATDHLRGALLIAGSDVGLTVLARNRDALLERFVLDDSVVEVQLGMLDKLSTYEWARAAGVRTPLFWRVDDARDLERHRDEYVFPLIVKPVHSHEYQAAFPGLSKFRVVDDLAGLRREHAELTGAGLAVLLVEQIPGGDDQLCSYYTYLDPAGKPTFHFTKRVIRRHPPGMGIGCYHVTDWNPEVRDAALPLFEHTGLRGLANAEFKRDPRDGRLKLIECNARFTAANGLVAAAGLDLARHVYHRALGEPHELPTEYRTGMRLLYPSHDVRAFRDLRRAGQITTGRWVRSLVHRQVFPFLRLDDPLPAFARGAMRAANGVRRALRR</sequence>
<dbReference type="RefSeq" id="WP_141277746.1">
    <property type="nucleotide sequence ID" value="NZ_BAAARZ010000048.1"/>
</dbReference>
<protein>
    <recommendedName>
        <fullName evidence="2">ATP-grasp domain-containing protein</fullName>
    </recommendedName>
</protein>
<keyword evidence="1" id="KW-0547">Nucleotide-binding</keyword>
<name>A0A4Y3WJN1_9PSEU</name>
<evidence type="ECO:0000313" key="4">
    <source>
        <dbReference type="Proteomes" id="UP000320338"/>
    </source>
</evidence>
<feature type="domain" description="ATP-grasp" evidence="2">
    <location>
        <begin position="119"/>
        <end position="313"/>
    </location>
</feature>